<comment type="caution">
    <text evidence="4">The sequence shown here is derived from an EMBL/GenBank/DDBJ whole genome shotgun (WGS) entry which is preliminary data.</text>
</comment>
<keyword evidence="2" id="KW-1133">Transmembrane helix</keyword>
<feature type="transmembrane region" description="Helical" evidence="2">
    <location>
        <begin position="119"/>
        <end position="139"/>
    </location>
</feature>
<feature type="region of interest" description="Disordered" evidence="1">
    <location>
        <begin position="309"/>
        <end position="333"/>
    </location>
</feature>
<name>A0AAD6XWN0_9AGAR</name>
<evidence type="ECO:0000259" key="3">
    <source>
        <dbReference type="Pfam" id="PF20151"/>
    </source>
</evidence>
<keyword evidence="5" id="KW-1185">Reference proteome</keyword>
<dbReference type="Pfam" id="PF20151">
    <property type="entry name" value="DUF6533"/>
    <property type="match status" value="1"/>
</dbReference>
<dbReference type="EMBL" id="JARJCN010000004">
    <property type="protein sequence ID" value="KAJ7101348.1"/>
    <property type="molecule type" value="Genomic_DNA"/>
</dbReference>
<sequence>MNAVQLQSRLNSNYYFNLVSFTLLFYDYFLTLNWEISRYWASPRTGPKILFYANRYGTLLGNIPVVIQYFWSVEPTAQKIAICRGLESYHQYFIIVTQVMVGVMQILRTFALYERNKRVLMFMCAVAIGAVVTGLWSVITGKTGNTDQNLKLYFGCNYPISKAQGISLASAWAGLAVFDCMIFLLTLYKAFSRRRPIGTGLFTVLLRDGSIYFGVILMSNLSNILTFALGDDFTRGMPTTFTNIISSIMITRLMLNLRDPALTRMVGRPSRSTVVTSGNLVFAPYPRSTAPRTASELDTDAGIGFELSDRNTTGQPGAARERSSRMTVDVSNV</sequence>
<accession>A0AAD6XWN0</accession>
<feature type="transmembrane region" description="Helical" evidence="2">
    <location>
        <begin position="14"/>
        <end position="32"/>
    </location>
</feature>
<proteinExistence type="predicted"/>
<evidence type="ECO:0000313" key="5">
    <source>
        <dbReference type="Proteomes" id="UP001222325"/>
    </source>
</evidence>
<dbReference type="Proteomes" id="UP001222325">
    <property type="component" value="Unassembled WGS sequence"/>
</dbReference>
<evidence type="ECO:0000256" key="2">
    <source>
        <dbReference type="SAM" id="Phobius"/>
    </source>
</evidence>
<evidence type="ECO:0000313" key="4">
    <source>
        <dbReference type="EMBL" id="KAJ7101348.1"/>
    </source>
</evidence>
<feature type="domain" description="DUF6533" evidence="3">
    <location>
        <begin position="15"/>
        <end position="60"/>
    </location>
</feature>
<evidence type="ECO:0000256" key="1">
    <source>
        <dbReference type="SAM" id="MobiDB-lite"/>
    </source>
</evidence>
<dbReference type="InterPro" id="IPR045340">
    <property type="entry name" value="DUF6533"/>
</dbReference>
<organism evidence="4 5">
    <name type="scientific">Mycena belliarum</name>
    <dbReference type="NCBI Taxonomy" id="1033014"/>
    <lineage>
        <taxon>Eukaryota</taxon>
        <taxon>Fungi</taxon>
        <taxon>Dikarya</taxon>
        <taxon>Basidiomycota</taxon>
        <taxon>Agaricomycotina</taxon>
        <taxon>Agaricomycetes</taxon>
        <taxon>Agaricomycetidae</taxon>
        <taxon>Agaricales</taxon>
        <taxon>Marasmiineae</taxon>
        <taxon>Mycenaceae</taxon>
        <taxon>Mycena</taxon>
    </lineage>
</organism>
<keyword evidence="2" id="KW-0812">Transmembrane</keyword>
<reference evidence="4" key="1">
    <citation type="submission" date="2023-03" db="EMBL/GenBank/DDBJ databases">
        <title>Massive genome expansion in bonnet fungi (Mycena s.s.) driven by repeated elements and novel gene families across ecological guilds.</title>
        <authorList>
            <consortium name="Lawrence Berkeley National Laboratory"/>
            <person name="Harder C.B."/>
            <person name="Miyauchi S."/>
            <person name="Viragh M."/>
            <person name="Kuo A."/>
            <person name="Thoen E."/>
            <person name="Andreopoulos B."/>
            <person name="Lu D."/>
            <person name="Skrede I."/>
            <person name="Drula E."/>
            <person name="Henrissat B."/>
            <person name="Morin E."/>
            <person name="Kohler A."/>
            <person name="Barry K."/>
            <person name="LaButti K."/>
            <person name="Morin E."/>
            <person name="Salamov A."/>
            <person name="Lipzen A."/>
            <person name="Mereny Z."/>
            <person name="Hegedus B."/>
            <person name="Baldrian P."/>
            <person name="Stursova M."/>
            <person name="Weitz H."/>
            <person name="Taylor A."/>
            <person name="Grigoriev I.V."/>
            <person name="Nagy L.G."/>
            <person name="Martin F."/>
            <person name="Kauserud H."/>
        </authorList>
    </citation>
    <scope>NUCLEOTIDE SEQUENCE</scope>
    <source>
        <strain evidence="4">CBHHK173m</strain>
    </source>
</reference>
<feature type="transmembrane region" description="Helical" evidence="2">
    <location>
        <begin position="91"/>
        <end position="107"/>
    </location>
</feature>
<feature type="transmembrane region" description="Helical" evidence="2">
    <location>
        <begin position="53"/>
        <end position="71"/>
    </location>
</feature>
<keyword evidence="2" id="KW-0472">Membrane</keyword>
<feature type="transmembrane region" description="Helical" evidence="2">
    <location>
        <begin position="209"/>
        <end position="230"/>
    </location>
</feature>
<gene>
    <name evidence="4" type="ORF">B0H15DRAFT_815760</name>
</gene>
<protein>
    <recommendedName>
        <fullName evidence="3">DUF6533 domain-containing protein</fullName>
    </recommendedName>
</protein>
<feature type="transmembrane region" description="Helical" evidence="2">
    <location>
        <begin position="169"/>
        <end position="188"/>
    </location>
</feature>
<dbReference type="AlphaFoldDB" id="A0AAD6XWN0"/>